<dbReference type="EMBL" id="JBBPBN010000308">
    <property type="protein sequence ID" value="KAK8489532.1"/>
    <property type="molecule type" value="Genomic_DNA"/>
</dbReference>
<organism evidence="1 2">
    <name type="scientific">Hibiscus sabdariffa</name>
    <name type="common">roselle</name>
    <dbReference type="NCBI Taxonomy" id="183260"/>
    <lineage>
        <taxon>Eukaryota</taxon>
        <taxon>Viridiplantae</taxon>
        <taxon>Streptophyta</taxon>
        <taxon>Embryophyta</taxon>
        <taxon>Tracheophyta</taxon>
        <taxon>Spermatophyta</taxon>
        <taxon>Magnoliopsida</taxon>
        <taxon>eudicotyledons</taxon>
        <taxon>Gunneridae</taxon>
        <taxon>Pentapetalae</taxon>
        <taxon>rosids</taxon>
        <taxon>malvids</taxon>
        <taxon>Malvales</taxon>
        <taxon>Malvaceae</taxon>
        <taxon>Malvoideae</taxon>
        <taxon>Hibiscus</taxon>
    </lineage>
</organism>
<gene>
    <name evidence="1" type="ORF">V6N11_066320</name>
</gene>
<reference evidence="1 2" key="1">
    <citation type="journal article" date="2024" name="G3 (Bethesda)">
        <title>Genome assembly of Hibiscus sabdariffa L. provides insights into metabolisms of medicinal natural products.</title>
        <authorList>
            <person name="Kim T."/>
        </authorList>
    </citation>
    <scope>NUCLEOTIDE SEQUENCE [LARGE SCALE GENOMIC DNA]</scope>
    <source>
        <strain evidence="1">TK-2024</strain>
        <tissue evidence="1">Old leaves</tissue>
    </source>
</reference>
<proteinExistence type="predicted"/>
<dbReference type="Proteomes" id="UP001396334">
    <property type="component" value="Unassembled WGS sequence"/>
</dbReference>
<evidence type="ECO:0000313" key="1">
    <source>
        <dbReference type="EMBL" id="KAK8489532.1"/>
    </source>
</evidence>
<comment type="caution">
    <text evidence="1">The sequence shown here is derived from an EMBL/GenBank/DDBJ whole genome shotgun (WGS) entry which is preliminary data.</text>
</comment>
<accession>A0ABR2A913</accession>
<evidence type="ECO:0000313" key="2">
    <source>
        <dbReference type="Proteomes" id="UP001396334"/>
    </source>
</evidence>
<protein>
    <submittedName>
        <fullName evidence="1">Uncharacterized protein</fullName>
    </submittedName>
</protein>
<name>A0ABR2A913_9ROSI</name>
<keyword evidence="2" id="KW-1185">Reference proteome</keyword>
<sequence length="141" mass="16367">MELMGEKNSWDLWVEEALNNLESKKMFLPLKPVKLSSSGHQYEDNDEAQTKFDQNEYETFNGIQPWDRLAVQISIPESLFQQLKNGVDFTTKNERDEHEKLSSKEQQQFKKLILFAGNDFLGLNRHPTIAKATAKALLFTF</sequence>